<dbReference type="AlphaFoldDB" id="A0A7Z7B0S9"/>
<evidence type="ECO:0000313" key="3">
    <source>
        <dbReference type="Proteomes" id="UP000199259"/>
    </source>
</evidence>
<evidence type="ECO:0008006" key="4">
    <source>
        <dbReference type="Google" id="ProtNLM"/>
    </source>
</evidence>
<dbReference type="Proteomes" id="UP000199259">
    <property type="component" value="Unassembled WGS sequence"/>
</dbReference>
<dbReference type="EMBL" id="FNCA01000006">
    <property type="protein sequence ID" value="SDG06612.1"/>
    <property type="molecule type" value="Genomic_DNA"/>
</dbReference>
<feature type="transmembrane region" description="Helical" evidence="1">
    <location>
        <begin position="170"/>
        <end position="191"/>
    </location>
</feature>
<organism evidence="2 3">
    <name type="scientific">Methanolobus vulcani</name>
    <dbReference type="NCBI Taxonomy" id="38026"/>
    <lineage>
        <taxon>Archaea</taxon>
        <taxon>Methanobacteriati</taxon>
        <taxon>Methanobacteriota</taxon>
        <taxon>Stenosarchaea group</taxon>
        <taxon>Methanomicrobia</taxon>
        <taxon>Methanosarcinales</taxon>
        <taxon>Methanosarcinaceae</taxon>
        <taxon>Methanolobus</taxon>
    </lineage>
</organism>
<dbReference type="OrthoDB" id="147905at2157"/>
<evidence type="ECO:0000256" key="1">
    <source>
        <dbReference type="SAM" id="Phobius"/>
    </source>
</evidence>
<keyword evidence="1" id="KW-0472">Membrane</keyword>
<keyword evidence="3" id="KW-1185">Reference proteome</keyword>
<name>A0A7Z7B0S9_9EURY</name>
<reference evidence="2 3" key="1">
    <citation type="submission" date="2016-10" db="EMBL/GenBank/DDBJ databases">
        <authorList>
            <person name="Varghese N."/>
            <person name="Submissions S."/>
        </authorList>
    </citation>
    <scope>NUCLEOTIDE SEQUENCE [LARGE SCALE GENOMIC DNA]</scope>
    <source>
        <strain evidence="2 3">PL 12/M</strain>
    </source>
</reference>
<feature type="transmembrane region" description="Helical" evidence="1">
    <location>
        <begin position="78"/>
        <end position="106"/>
    </location>
</feature>
<protein>
    <recommendedName>
        <fullName evidence="4">Membrane domain of glycerophosphoryl diester phosphodiesterase</fullName>
    </recommendedName>
</protein>
<proteinExistence type="predicted"/>
<sequence>MEYVNLLRNSLKTVLRNFVAYGIATIILSIGSTLVVTAPPLLYGYISMLVKGTRQEKINVNDIFDGFRSGNFARSWKYMLFVMIIVLLFICALILLIIVGFITFALASAAGITLSESVSIAIVTVIFLIVISIVLIPVFFMLYMLPLYVIKEYDITEAILESTKIVRQNMISSVMISLLVGIVSLIGVLPYYAGLFIGWPAVFNFLIYTVGVLLTMPFSQQVLVNKTFELASIP</sequence>
<keyword evidence="1" id="KW-0812">Transmembrane</keyword>
<gene>
    <name evidence="2" type="ORF">SAMN04488589_2104</name>
</gene>
<evidence type="ECO:0000313" key="2">
    <source>
        <dbReference type="EMBL" id="SDG06612.1"/>
    </source>
</evidence>
<feature type="transmembrane region" description="Helical" evidence="1">
    <location>
        <begin position="197"/>
        <end position="216"/>
    </location>
</feature>
<comment type="caution">
    <text evidence="2">The sequence shown here is derived from an EMBL/GenBank/DDBJ whole genome shotgun (WGS) entry which is preliminary data.</text>
</comment>
<dbReference type="RefSeq" id="WP_091710381.1">
    <property type="nucleotide sequence ID" value="NZ_FNCA01000006.1"/>
</dbReference>
<accession>A0A7Z7B0S9</accession>
<feature type="transmembrane region" description="Helical" evidence="1">
    <location>
        <begin position="118"/>
        <end position="149"/>
    </location>
</feature>
<keyword evidence="1" id="KW-1133">Transmembrane helix</keyword>
<feature type="transmembrane region" description="Helical" evidence="1">
    <location>
        <begin position="20"/>
        <end position="46"/>
    </location>
</feature>